<evidence type="ECO:0000256" key="3">
    <source>
        <dbReference type="ARBA" id="ARBA00022763"/>
    </source>
</evidence>
<dbReference type="GO" id="GO:0000707">
    <property type="term" value="P:meiotic DNA recombinase assembly"/>
    <property type="evidence" value="ECO:0007669"/>
    <property type="project" value="TreeGrafter"/>
</dbReference>
<dbReference type="PROSITE" id="PS50162">
    <property type="entry name" value="RECA_2"/>
    <property type="match status" value="1"/>
</dbReference>
<dbReference type="InterPro" id="IPR027417">
    <property type="entry name" value="P-loop_NTPase"/>
</dbReference>
<dbReference type="GO" id="GO:0140664">
    <property type="term" value="F:ATP-dependent DNA damage sensor activity"/>
    <property type="evidence" value="ECO:0007669"/>
    <property type="project" value="InterPro"/>
</dbReference>
<dbReference type="PANTHER" id="PTHR46239">
    <property type="entry name" value="DNA REPAIR PROTEIN RAD51 HOMOLOG 3 RAD51C"/>
    <property type="match status" value="1"/>
</dbReference>
<feature type="region of interest" description="Disordered" evidence="7">
    <location>
        <begin position="251"/>
        <end position="285"/>
    </location>
</feature>
<dbReference type="PANTHER" id="PTHR46239:SF1">
    <property type="entry name" value="DNA REPAIR PROTEIN RAD51 HOMOLOG 3"/>
    <property type="match status" value="1"/>
</dbReference>
<keyword evidence="10" id="KW-1185">Reference proteome</keyword>
<dbReference type="Gene3D" id="3.40.50.300">
    <property type="entry name" value="P-loop containing nucleotide triphosphate hydrolases"/>
    <property type="match status" value="1"/>
</dbReference>
<keyword evidence="6" id="KW-0539">Nucleus</keyword>
<keyword evidence="5" id="KW-0234">DNA repair</keyword>
<evidence type="ECO:0000313" key="10">
    <source>
        <dbReference type="Proteomes" id="UP001301350"/>
    </source>
</evidence>
<keyword evidence="2" id="KW-0547">Nucleotide-binding</keyword>
<feature type="region of interest" description="Disordered" evidence="7">
    <location>
        <begin position="27"/>
        <end position="49"/>
    </location>
</feature>
<evidence type="ECO:0000256" key="4">
    <source>
        <dbReference type="ARBA" id="ARBA00022840"/>
    </source>
</evidence>
<evidence type="ECO:0000256" key="2">
    <source>
        <dbReference type="ARBA" id="ARBA00022741"/>
    </source>
</evidence>
<protein>
    <recommendedName>
        <fullName evidence="8">RecA family profile 1 domain-containing protein</fullName>
    </recommendedName>
</protein>
<comment type="subcellular location">
    <subcellularLocation>
        <location evidence="1">Nucleus</location>
    </subcellularLocation>
</comment>
<accession>A0AAV9IXS6</accession>
<dbReference type="InterPro" id="IPR020588">
    <property type="entry name" value="RecA_ATP-bd"/>
</dbReference>
<comment type="caution">
    <text evidence="9">The sequence shown here is derived from an EMBL/GenBank/DDBJ whole genome shotgun (WGS) entry which is preliminary data.</text>
</comment>
<evidence type="ECO:0000256" key="7">
    <source>
        <dbReference type="SAM" id="MobiDB-lite"/>
    </source>
</evidence>
<dbReference type="EMBL" id="JANCYW010000010">
    <property type="protein sequence ID" value="KAK4536905.1"/>
    <property type="molecule type" value="Genomic_DNA"/>
</dbReference>
<dbReference type="GO" id="GO:0005657">
    <property type="term" value="C:replication fork"/>
    <property type="evidence" value="ECO:0007669"/>
    <property type="project" value="TreeGrafter"/>
</dbReference>
<proteinExistence type="predicted"/>
<sequence length="285" mass="30963">MTDLYHIPGAWSLIYREDGKPDIRRHVSEQQQHASETDSTLPPSHPLRQVSLGTPELNTLLGGAGIPCGSLTELWGHAGAGKTRIGIQACIEAVRDGQSAAVYIDTEGGFSWERWQQWGGGHTPPDALHVYRVWSLAELLAARYVVEEVVMAARTGTVRLVVLDSVAFPFRAHAAVSPRTLLTFAAQWQRLAYTHNVAVLMVNHSTIGGEHPGRLRYTPALGPLWQHVCAHRIYVAPGYARVTQSALCPEPDAAPMRPTQASLDERSPAHHAAAATPSFRGSLAA</sequence>
<evidence type="ECO:0000256" key="1">
    <source>
        <dbReference type="ARBA" id="ARBA00004123"/>
    </source>
</evidence>
<keyword evidence="3" id="KW-0227">DNA damage</keyword>
<dbReference type="GO" id="GO:0033065">
    <property type="term" value="C:Rad51C-XRCC3 complex"/>
    <property type="evidence" value="ECO:0007669"/>
    <property type="project" value="TreeGrafter"/>
</dbReference>
<dbReference type="GO" id="GO:0008821">
    <property type="term" value="F:crossover junction DNA endonuclease activity"/>
    <property type="evidence" value="ECO:0007669"/>
    <property type="project" value="TreeGrafter"/>
</dbReference>
<organism evidence="9 10">
    <name type="scientific">Cyanidium caldarium</name>
    <name type="common">Red alga</name>
    <dbReference type="NCBI Taxonomy" id="2771"/>
    <lineage>
        <taxon>Eukaryota</taxon>
        <taxon>Rhodophyta</taxon>
        <taxon>Bangiophyceae</taxon>
        <taxon>Cyanidiales</taxon>
        <taxon>Cyanidiaceae</taxon>
        <taxon>Cyanidium</taxon>
    </lineage>
</organism>
<dbReference type="Pfam" id="PF13481">
    <property type="entry name" value="AAA_25"/>
    <property type="match status" value="1"/>
</dbReference>
<evidence type="ECO:0000256" key="5">
    <source>
        <dbReference type="ARBA" id="ARBA00023204"/>
    </source>
</evidence>
<evidence type="ECO:0000256" key="6">
    <source>
        <dbReference type="ARBA" id="ARBA00023242"/>
    </source>
</evidence>
<evidence type="ECO:0000313" key="9">
    <source>
        <dbReference type="EMBL" id="KAK4536905.1"/>
    </source>
</evidence>
<dbReference type="GO" id="GO:0007131">
    <property type="term" value="P:reciprocal meiotic recombination"/>
    <property type="evidence" value="ECO:0007669"/>
    <property type="project" value="TreeGrafter"/>
</dbReference>
<dbReference type="Proteomes" id="UP001301350">
    <property type="component" value="Unassembled WGS sequence"/>
</dbReference>
<dbReference type="GO" id="GO:0033063">
    <property type="term" value="C:Rad51B-Rad51C-Rad51D-XRCC2 complex"/>
    <property type="evidence" value="ECO:0007669"/>
    <property type="project" value="TreeGrafter"/>
</dbReference>
<name>A0AAV9IXS6_CYACA</name>
<feature type="domain" description="RecA family profile 1" evidence="8">
    <location>
        <begin position="46"/>
        <end position="205"/>
    </location>
</feature>
<feature type="compositionally biased region" description="Polar residues" evidence="7">
    <location>
        <begin position="29"/>
        <end position="42"/>
    </location>
</feature>
<gene>
    <name evidence="9" type="ORF">CDCA_CDCA10G2930</name>
</gene>
<evidence type="ECO:0000259" key="8">
    <source>
        <dbReference type="PROSITE" id="PS50162"/>
    </source>
</evidence>
<dbReference type="InterPro" id="IPR052093">
    <property type="entry name" value="HR_Repair_Mediator"/>
</dbReference>
<dbReference type="AlphaFoldDB" id="A0AAV9IXS6"/>
<dbReference type="SUPFAM" id="SSF52540">
    <property type="entry name" value="P-loop containing nucleoside triphosphate hydrolases"/>
    <property type="match status" value="1"/>
</dbReference>
<reference evidence="9 10" key="1">
    <citation type="submission" date="2022-07" db="EMBL/GenBank/DDBJ databases">
        <title>Genome-wide signatures of adaptation to extreme environments.</title>
        <authorList>
            <person name="Cho C.H."/>
            <person name="Yoon H.S."/>
        </authorList>
    </citation>
    <scope>NUCLEOTIDE SEQUENCE [LARGE SCALE GENOMIC DNA]</scope>
    <source>
        <strain evidence="9 10">DBV 063 E5</strain>
    </source>
</reference>
<dbReference type="GO" id="GO:0000400">
    <property type="term" value="F:four-way junction DNA binding"/>
    <property type="evidence" value="ECO:0007669"/>
    <property type="project" value="TreeGrafter"/>
</dbReference>
<dbReference type="GO" id="GO:0005524">
    <property type="term" value="F:ATP binding"/>
    <property type="evidence" value="ECO:0007669"/>
    <property type="project" value="UniProtKB-KW"/>
</dbReference>
<keyword evidence="4" id="KW-0067">ATP-binding</keyword>